<dbReference type="SUPFAM" id="SSF53901">
    <property type="entry name" value="Thiolase-like"/>
    <property type="match status" value="1"/>
</dbReference>
<feature type="active site" description="Proton donor; for dehydratase activity" evidence="5">
    <location>
        <position position="1119"/>
    </location>
</feature>
<name>A0A7Y9GF71_9ACTN</name>
<dbReference type="Proteomes" id="UP000591272">
    <property type="component" value="Unassembled WGS sequence"/>
</dbReference>
<evidence type="ECO:0000256" key="5">
    <source>
        <dbReference type="PROSITE-ProRule" id="PRU01363"/>
    </source>
</evidence>
<dbReference type="SUPFAM" id="SSF51735">
    <property type="entry name" value="NAD(P)-binding Rossmann-fold domains"/>
    <property type="match status" value="2"/>
</dbReference>
<dbReference type="InterPro" id="IPR016039">
    <property type="entry name" value="Thiolase-like"/>
</dbReference>
<evidence type="ECO:0000256" key="4">
    <source>
        <dbReference type="ARBA" id="ARBA00023315"/>
    </source>
</evidence>
<dbReference type="SMART" id="SM00826">
    <property type="entry name" value="PKS_DH"/>
    <property type="match status" value="1"/>
</dbReference>
<feature type="domain" description="Ketosynthase family 3 (KS3)" evidence="7">
    <location>
        <begin position="31"/>
        <end position="454"/>
    </location>
</feature>
<evidence type="ECO:0000259" key="8">
    <source>
        <dbReference type="PROSITE" id="PS52019"/>
    </source>
</evidence>
<dbReference type="Gene3D" id="3.30.70.3290">
    <property type="match status" value="1"/>
</dbReference>
<dbReference type="InterPro" id="IPR036412">
    <property type="entry name" value="HAD-like_sf"/>
</dbReference>
<dbReference type="SUPFAM" id="SSF52777">
    <property type="entry name" value="CoA-dependent acyltransferases"/>
    <property type="match status" value="2"/>
</dbReference>
<organism evidence="9 10">
    <name type="scientific">Actinomadura citrea</name>
    <dbReference type="NCBI Taxonomy" id="46158"/>
    <lineage>
        <taxon>Bacteria</taxon>
        <taxon>Bacillati</taxon>
        <taxon>Actinomycetota</taxon>
        <taxon>Actinomycetes</taxon>
        <taxon>Streptosporangiales</taxon>
        <taxon>Thermomonosporaceae</taxon>
        <taxon>Actinomadura</taxon>
    </lineage>
</organism>
<dbReference type="Gene3D" id="3.10.129.110">
    <property type="entry name" value="Polyketide synthase dehydratase"/>
    <property type="match status" value="1"/>
</dbReference>
<dbReference type="InterPro" id="IPR036736">
    <property type="entry name" value="ACP-like_sf"/>
</dbReference>
<keyword evidence="10" id="KW-1185">Reference proteome</keyword>
<dbReference type="Gene3D" id="3.30.559.30">
    <property type="entry name" value="Nonribosomal peptide synthetase, condensation domain"/>
    <property type="match status" value="1"/>
</dbReference>
<dbReference type="CDD" id="cd08955">
    <property type="entry name" value="KR_2_FAS_SDR_x"/>
    <property type="match status" value="1"/>
</dbReference>
<dbReference type="InterPro" id="IPR016036">
    <property type="entry name" value="Malonyl_transacylase_ACP-bd"/>
</dbReference>
<dbReference type="Pfam" id="PF21089">
    <property type="entry name" value="PKS_DH_N"/>
    <property type="match status" value="1"/>
</dbReference>
<dbReference type="InterPro" id="IPR014043">
    <property type="entry name" value="Acyl_transferase_dom"/>
</dbReference>
<dbReference type="Pfam" id="PF16197">
    <property type="entry name" value="KAsynt_C_assoc"/>
    <property type="match status" value="1"/>
</dbReference>
<dbReference type="NCBIfam" id="TIGR01681">
    <property type="entry name" value="HAD-SF-IIIC"/>
    <property type="match status" value="1"/>
</dbReference>
<dbReference type="InterPro" id="IPR020807">
    <property type="entry name" value="PKS_DH"/>
</dbReference>
<feature type="region of interest" description="C-terminal hotdog fold" evidence="5">
    <location>
        <begin position="1063"/>
        <end position="1200"/>
    </location>
</feature>
<dbReference type="PROSITE" id="PS51186">
    <property type="entry name" value="GNAT"/>
    <property type="match status" value="1"/>
</dbReference>
<dbReference type="Pfam" id="PF00109">
    <property type="entry name" value="ketoacyl-synt"/>
    <property type="match status" value="1"/>
</dbReference>
<dbReference type="GO" id="GO:0004312">
    <property type="term" value="F:fatty acid synthase activity"/>
    <property type="evidence" value="ECO:0007669"/>
    <property type="project" value="TreeGrafter"/>
</dbReference>
<evidence type="ECO:0000259" key="6">
    <source>
        <dbReference type="PROSITE" id="PS51186"/>
    </source>
</evidence>
<dbReference type="InterPro" id="IPR023214">
    <property type="entry name" value="HAD_sf"/>
</dbReference>
<dbReference type="FunFam" id="3.40.47.10:FF:000019">
    <property type="entry name" value="Polyketide synthase type I"/>
    <property type="match status" value="1"/>
</dbReference>
<dbReference type="InterPro" id="IPR010033">
    <property type="entry name" value="HAD_SF_ppase_IIIC"/>
</dbReference>
<keyword evidence="1" id="KW-0596">Phosphopantetheine</keyword>
<dbReference type="InterPro" id="IPR016035">
    <property type="entry name" value="Acyl_Trfase/lysoPLipase"/>
</dbReference>
<dbReference type="SUPFAM" id="SSF52151">
    <property type="entry name" value="FabD/lysophospholipase-like"/>
    <property type="match status" value="1"/>
</dbReference>
<dbReference type="InterPro" id="IPR042104">
    <property type="entry name" value="PKS_dehydratase_sf"/>
</dbReference>
<dbReference type="InterPro" id="IPR050091">
    <property type="entry name" value="PKS_NRPS_Biosynth_Enz"/>
</dbReference>
<dbReference type="RefSeq" id="WP_218935275.1">
    <property type="nucleotide sequence ID" value="NZ_BMRD01000020.1"/>
</dbReference>
<dbReference type="InterPro" id="IPR018201">
    <property type="entry name" value="Ketoacyl_synth_AS"/>
</dbReference>
<feature type="active site" description="Proton acceptor; for dehydratase activity" evidence="5">
    <location>
        <position position="955"/>
    </location>
</feature>
<dbReference type="InterPro" id="IPR023213">
    <property type="entry name" value="CAT-like_dom_sf"/>
</dbReference>
<dbReference type="GO" id="GO:0006633">
    <property type="term" value="P:fatty acid biosynthetic process"/>
    <property type="evidence" value="ECO:0007669"/>
    <property type="project" value="InterPro"/>
</dbReference>
<dbReference type="Gene3D" id="3.40.366.10">
    <property type="entry name" value="Malonyl-Coenzyme A Acyl Carrier Protein, domain 2"/>
    <property type="match status" value="1"/>
</dbReference>
<dbReference type="CDD" id="cd00833">
    <property type="entry name" value="PKS"/>
    <property type="match status" value="1"/>
</dbReference>
<feature type="region of interest" description="N-terminal hotdog fold" evidence="5">
    <location>
        <begin position="920"/>
        <end position="1048"/>
    </location>
</feature>
<dbReference type="Gene3D" id="3.40.50.720">
    <property type="entry name" value="NAD(P)-binding Rossmann-like Domain"/>
    <property type="match status" value="1"/>
</dbReference>
<reference evidence="9 10" key="1">
    <citation type="submission" date="2020-07" db="EMBL/GenBank/DDBJ databases">
        <title>Sequencing the genomes of 1000 actinobacteria strains.</title>
        <authorList>
            <person name="Klenk H.-P."/>
        </authorList>
    </citation>
    <scope>NUCLEOTIDE SEQUENCE [LARGE SCALE GENOMIC DNA]</scope>
    <source>
        <strain evidence="9 10">DSM 43461</strain>
    </source>
</reference>
<dbReference type="SUPFAM" id="SSF47336">
    <property type="entry name" value="ACP-like"/>
    <property type="match status" value="1"/>
</dbReference>
<gene>
    <name evidence="9" type="ORF">BJ999_005687</name>
</gene>
<evidence type="ECO:0000256" key="2">
    <source>
        <dbReference type="ARBA" id="ARBA00022553"/>
    </source>
</evidence>
<dbReference type="InterPro" id="IPR049552">
    <property type="entry name" value="PKS_DH_N"/>
</dbReference>
<dbReference type="InterPro" id="IPR049551">
    <property type="entry name" value="PKS_DH_C"/>
</dbReference>
<keyword evidence="4" id="KW-0012">Acyltransferase</keyword>
<evidence type="ECO:0000256" key="1">
    <source>
        <dbReference type="ARBA" id="ARBA00022450"/>
    </source>
</evidence>
<dbReference type="InterPro" id="IPR010037">
    <property type="entry name" value="FkbH_domain"/>
</dbReference>
<dbReference type="SMART" id="SM00822">
    <property type="entry name" value="PKS_KR"/>
    <property type="match status" value="1"/>
</dbReference>
<evidence type="ECO:0000313" key="10">
    <source>
        <dbReference type="Proteomes" id="UP000591272"/>
    </source>
</evidence>
<dbReference type="NCBIfam" id="TIGR01686">
    <property type="entry name" value="FkbH"/>
    <property type="match status" value="1"/>
</dbReference>
<dbReference type="InterPro" id="IPR032821">
    <property type="entry name" value="PKS_assoc"/>
</dbReference>
<proteinExistence type="predicted"/>
<dbReference type="InterPro" id="IPR001227">
    <property type="entry name" value="Ac_transferase_dom_sf"/>
</dbReference>
<dbReference type="Pfam" id="PF02801">
    <property type="entry name" value="Ketoacyl-synt_C"/>
    <property type="match status" value="1"/>
</dbReference>
<evidence type="ECO:0000313" key="9">
    <source>
        <dbReference type="EMBL" id="NYE15391.1"/>
    </source>
</evidence>
<comment type="caution">
    <text evidence="9">The sequence shown here is derived from an EMBL/GenBank/DDBJ whole genome shotgun (WGS) entry which is preliminary data.</text>
</comment>
<dbReference type="InterPro" id="IPR000182">
    <property type="entry name" value="GNAT_dom"/>
</dbReference>
<dbReference type="PROSITE" id="PS52004">
    <property type="entry name" value="KS3_2"/>
    <property type="match status" value="1"/>
</dbReference>
<dbReference type="Gene3D" id="3.40.50.1110">
    <property type="entry name" value="SGNH hydrolase"/>
    <property type="match status" value="1"/>
</dbReference>
<dbReference type="PROSITE" id="PS00606">
    <property type="entry name" value="KS3_1"/>
    <property type="match status" value="1"/>
</dbReference>
<dbReference type="InterPro" id="IPR057326">
    <property type="entry name" value="KR_dom"/>
</dbReference>
<sequence length="2774" mass="291152">MDAPAHRFTRALADFERHGARADSPTGPPACEPVAVVSMACRLPGGADDPDGLWRLLSGGEDAIEEFPADRLDAGALYDPDPEAAGRTCTRHGGFVHDIDAFDPRFFGITTREAAAMDPQQRLLLETAWEALERAGTVPARLADSPTGVYLGMLGSDYLSGLSLDQFNGYVGTGSALSVASGRLAFTLGLVGPAMTVDTACSSSLLAVHLAASALRAGECDQALVGGATLMTTPYTFVEFSRMRALSPTGRCRSFSGDADGTAFSDGVAMVVLKRLADARRDGDEVLAVLRGSAVGQDGRSQALTVPSGPSQERVTRRALELSGLAPADIDYVEAHGTGTTLGDPIEARALARVFRDTRPPDRPLRIGSIKSNIGHTQAASGLAGLMKVVLSLRHETLPRTLHVERPTRRVNWEGSGLRLVEEPVAWPRGERPRRAGVNSYGISGTNVHVIVEEAPQEPRAAAPAAREPAGRLFVVSARGGSALRRQAGRLAAHLEDGGRDAPLPDVAHTLANRRSHFDRRAVVLAADRETLVSGLNAAAAGRPAPGLVPSPSREPITGGLAFVFPGHNARWTGMGAELMARSDVFADALDECDQAIRRQVGWSVLAALRGGDGAPDLERPDVTQPVLFAFGCALTRMWRSLGVEPGAVVGHSLGEITAAHAAGALTLDEAAAVVTRRGLAVRPVAGLGGSLAVGLPADSVREMLAEYGTRLEVAAVNSGRATTVSGDLNALIALRAQLQQDQVPVQDVPVGFATHSFHMDPVGGELTERLGDIAGAPSRTPLYSTVLGEPVPGDALDAGYWARNLREPVRFAAAVRRMLADGFRYFVEVGAHPALLSSIKAVAAEDGVEVSVAGSLTRDGGEHDRVLHNLALLVADGYTPDWSKAAPAGSHVDLPTYAFERGRYWTSAKAAPAAEPGGMPLLHRHVEDSEVPGRHIAQADVDLRDDRFGYLADHRVGGTVWLPASAFLEMALEASTALQTAVQPADVRFERPLRLREDEPVRLQLVVQPADSAGHRAFTIASRPSGAPQAPWTNHVAGRFEPADTQEPEETEPLAELRRRCTDEVRLPDLYAAMSTAGIDYGDAFRALKAAWRGQGEALGRLAETPGSSYLLHPALLDSALRAGALPSDVPAGGVFVPAGAGRVRFTGVRARPVWVTCRIRSLTSEAAVLDLRLLDEEERLVLDVRGFELAAPAPADRSLFEVEWRPRPPAAQAPGQGPWLILADGSGVGADLARRLGPVPHVLVRRGTAFGPDGPDGSGGFRIDPRNPAHFARLLDEAFGDGPPERVVQLFGLDAPAIDSAESMAEAALLCCTTTLHLVRALADRSWDPAPRLFLVTRGSQAAGAGARVANPQQALGWGFGGTVAHEYPELRATLVDMPAAGGTDALWTQLGRADEEAWVALRDAGRLVPRLARTRSDGGGAALRPDRTYLVTGGLGGLGRVAAERLVALGARHVALLGRGGPDAAAAEWIAGLAARGAAVHTVRADVADRAALEAALGALRGEAPPVAGIVHAAGVLDDATLRTLTPERIARVLAPKVLGAALLTELVPDTDFLVLFSSAAGLLGPVGQGSYAAANAFLDAWAHALAPTGRPALSLDWGAWSHVGMAADADRHSAFARSGMASLSPAEGGELFERLLGSSRRRLAPIALDRAALEHPAGLAAAHPILSELAGRPAADPAAEGVAGRIRAAATDAERTRLVEEFLRGAVAEVTGDAVAEVPMGRSMQELGFDSHSLVVLHDAITRSLGVGTSLSALATMDVRGLAARLLQAPVAAGGGGTAPDEPAGEPADDAAEVVFRPVPADVTRLLRTEQQGTPSVAHHIGMAVRLGPPVTREALAEALTGLAARHAALRTAIVRDPEHGTRFAVHRRPAGDLLRWSAVDDVDAEAALQKLMEPPFDLTAAPLWRFEMVESASGDQVLVFGAHHAVSDVQSLILAVAEIGAALAGAPPAAGPPRGDIDLLIEARSAAAPQEEDEEPAAARWQEEFAGCRRLDLVESRPAKRTFRAGTLALDIPGGLLDRVADQARKLAVTPAALCLGTLQVFLARLRDRSRFVLAVPVDSRMHAGAAGALGYFGVPVPLAAEVNEGEPIADVLARTDARLKRVLEKGASFSGAMAALAGAGLYRADAPLVEVYFNHIRAQAPVAGGPEIVPAGTGYLDLDLMVSMGPGLGHLRLDHNLDILDEAAAARLGRGYLDLLAQVADGGTAEPARDAPALPITGAPALPITGAPAQPTASVAVAATFALGHLPALLGGALAETGGDAPVVLAAPDQQPLASVLAPAGPLARPSTVAGIVLLRGGDLARSGPVTDALAAQLAEEYPAALGALHERTRKPVILGVLPSRTDDAGLRRWEEELMSRLEGRPGVAVVRPDDWTRGHPVADRFDAGTETLAHLPFTAEFQAAVALTAAETVRAILRPAPKVIAVDGDETLWGGVAGEIGPDAVDLAGPRAVLARRLLAWRAAGVLLVLVSNNDEATVRAVLERPEGVLRPEHFSVIAAGWGPKAKRIRAAADELGLGTDGVLFLDDNPAEIAAVRAELPEVLSVTCPPADELAAFVARLWPATPWAATREDAARADFYRQERDRDEARAGTGFEDFLDRLELEVDVEPLSEATAERSVQLSRRTNQFNLRPAVLDRTALDRARRGGEVWTVSARDRFGDYGQIGVLAIRPDGGVLEVAAWMLSCRVLGRGVEERLLRWLADRAGALGCAAVRLIAEHTPRNAPARRLVAALAGAQDTGGRLDVLVEPQRLRAFRSWSGATEGALEADGE</sequence>
<dbReference type="SMART" id="SM00827">
    <property type="entry name" value="PKS_AT"/>
    <property type="match status" value="1"/>
</dbReference>
<dbReference type="SUPFAM" id="SSF55048">
    <property type="entry name" value="Probable ACP-binding domain of malonyl-CoA ACP transacylase"/>
    <property type="match status" value="1"/>
</dbReference>
<protein>
    <submittedName>
        <fullName evidence="9">FkbH-like protein</fullName>
    </submittedName>
</protein>
<dbReference type="Gene3D" id="1.10.1200.10">
    <property type="entry name" value="ACP-like"/>
    <property type="match status" value="1"/>
</dbReference>
<dbReference type="InterPro" id="IPR036291">
    <property type="entry name" value="NAD(P)-bd_dom_sf"/>
</dbReference>
<dbReference type="Gene3D" id="3.40.47.10">
    <property type="match status" value="1"/>
</dbReference>
<dbReference type="Pfam" id="PF00698">
    <property type="entry name" value="Acyl_transf_1"/>
    <property type="match status" value="1"/>
</dbReference>
<dbReference type="InterPro" id="IPR014030">
    <property type="entry name" value="Ketoacyl_synth_N"/>
</dbReference>
<dbReference type="PANTHER" id="PTHR43775:SF51">
    <property type="entry name" value="INACTIVE PHENOLPHTHIOCEROL SYNTHESIS POLYKETIDE SYNTHASE TYPE I PKS1-RELATED"/>
    <property type="match status" value="1"/>
</dbReference>
<dbReference type="InterPro" id="IPR020841">
    <property type="entry name" value="PKS_Beta-ketoAc_synthase_dom"/>
</dbReference>
<accession>A0A7Y9GF71</accession>
<keyword evidence="2" id="KW-0597">Phosphoprotein</keyword>
<dbReference type="Pfam" id="PF00668">
    <property type="entry name" value="Condensation"/>
    <property type="match status" value="1"/>
</dbReference>
<dbReference type="Gene3D" id="3.40.50.1000">
    <property type="entry name" value="HAD superfamily/HAD-like"/>
    <property type="match status" value="1"/>
</dbReference>
<dbReference type="PANTHER" id="PTHR43775">
    <property type="entry name" value="FATTY ACID SYNTHASE"/>
    <property type="match status" value="1"/>
</dbReference>
<feature type="domain" description="PKS/mFAS DH" evidence="8">
    <location>
        <begin position="920"/>
        <end position="1200"/>
    </location>
</feature>
<dbReference type="EMBL" id="JACCBT010000001">
    <property type="protein sequence ID" value="NYE15391.1"/>
    <property type="molecule type" value="Genomic_DNA"/>
</dbReference>
<dbReference type="SUPFAM" id="SSF56784">
    <property type="entry name" value="HAD-like"/>
    <property type="match status" value="1"/>
</dbReference>
<evidence type="ECO:0000256" key="3">
    <source>
        <dbReference type="ARBA" id="ARBA00022679"/>
    </source>
</evidence>
<dbReference type="SMART" id="SM00825">
    <property type="entry name" value="PKS_KS"/>
    <property type="match status" value="1"/>
</dbReference>
<feature type="domain" description="N-acetyltransferase" evidence="6">
    <location>
        <begin position="2609"/>
        <end position="2772"/>
    </location>
</feature>
<dbReference type="Pfam" id="PF08659">
    <property type="entry name" value="KR"/>
    <property type="match status" value="1"/>
</dbReference>
<dbReference type="InterPro" id="IPR014031">
    <property type="entry name" value="Ketoacyl_synth_C"/>
</dbReference>
<evidence type="ECO:0000259" key="7">
    <source>
        <dbReference type="PROSITE" id="PS52004"/>
    </source>
</evidence>
<dbReference type="InterPro" id="IPR013968">
    <property type="entry name" value="PKS_KR"/>
</dbReference>
<dbReference type="Gene3D" id="3.30.559.10">
    <property type="entry name" value="Chloramphenicol acetyltransferase-like domain"/>
    <property type="match status" value="1"/>
</dbReference>
<dbReference type="Pfam" id="PF14765">
    <property type="entry name" value="PS-DH"/>
    <property type="match status" value="1"/>
</dbReference>
<dbReference type="InterPro" id="IPR001242">
    <property type="entry name" value="Condensation_dom"/>
</dbReference>
<dbReference type="PROSITE" id="PS52019">
    <property type="entry name" value="PKS_MFAS_DH"/>
    <property type="match status" value="1"/>
</dbReference>
<dbReference type="InterPro" id="IPR049900">
    <property type="entry name" value="PKS_mFAS_DH"/>
</dbReference>
<dbReference type="InterPro" id="IPR036514">
    <property type="entry name" value="SGNH_hydro_sf"/>
</dbReference>
<dbReference type="GO" id="GO:0004315">
    <property type="term" value="F:3-oxoacyl-[acyl-carrier-protein] synthase activity"/>
    <property type="evidence" value="ECO:0007669"/>
    <property type="project" value="InterPro"/>
</dbReference>
<keyword evidence="3" id="KW-0808">Transferase</keyword>